<comment type="caution">
    <text evidence="4">The sequence shown here is derived from an EMBL/GenBank/DDBJ whole genome shotgun (WGS) entry which is preliminary data.</text>
</comment>
<proteinExistence type="predicted"/>
<keyword evidence="2" id="KW-0732">Signal</keyword>
<evidence type="ECO:0000256" key="2">
    <source>
        <dbReference type="SAM" id="SignalP"/>
    </source>
</evidence>
<dbReference type="Proteomes" id="UP001562354">
    <property type="component" value="Unassembled WGS sequence"/>
</dbReference>
<protein>
    <recommendedName>
        <fullName evidence="3">Apple domain-containing protein</fullName>
    </recommendedName>
</protein>
<feature type="chain" id="PRO_5046421054" description="Apple domain-containing protein" evidence="2">
    <location>
        <begin position="22"/>
        <end position="338"/>
    </location>
</feature>
<gene>
    <name evidence="4" type="ORF">AAFC00_001476</name>
</gene>
<dbReference type="RefSeq" id="XP_069204141.1">
    <property type="nucleotide sequence ID" value="XM_069340670.1"/>
</dbReference>
<feature type="signal peptide" evidence="2">
    <location>
        <begin position="1"/>
        <end position="21"/>
    </location>
</feature>
<dbReference type="InterPro" id="IPR003609">
    <property type="entry name" value="Pan_app"/>
</dbReference>
<reference evidence="4 5" key="1">
    <citation type="submission" date="2024-07" db="EMBL/GenBank/DDBJ databases">
        <title>Draft sequence of the Neodothiora populina.</title>
        <authorList>
            <person name="Drown D.D."/>
            <person name="Schuette U.S."/>
            <person name="Buechlein A.B."/>
            <person name="Rusch D.R."/>
            <person name="Winton L.W."/>
            <person name="Adams G.A."/>
        </authorList>
    </citation>
    <scope>NUCLEOTIDE SEQUENCE [LARGE SCALE GENOMIC DNA]</scope>
    <source>
        <strain evidence="4 5">CPC 39397</strain>
    </source>
</reference>
<evidence type="ECO:0000259" key="3">
    <source>
        <dbReference type="PROSITE" id="PS50948"/>
    </source>
</evidence>
<dbReference type="Pfam" id="PF00024">
    <property type="entry name" value="PAN_1"/>
    <property type="match status" value="1"/>
</dbReference>
<dbReference type="GeneID" id="95975179"/>
<dbReference type="PROSITE" id="PS50948">
    <property type="entry name" value="PAN"/>
    <property type="match status" value="1"/>
</dbReference>
<name>A0ABR3PP27_9PEZI</name>
<feature type="region of interest" description="Disordered" evidence="1">
    <location>
        <begin position="37"/>
        <end position="57"/>
    </location>
</feature>
<sequence>MPSMIVTAAAGLMAFSGLATAIPQGVSYNGTMPAGNGTSGAGSARPSGMPSGGSMSNSTALPESLFCPKLSGSVLTSPSGVEFLLECSTNHFGVIIDVQYNSTAFAKRQATVAPANIQDCLAACDAVPDCTATAFDTAARTCALYSSVGAAYAADGIDFALQISEDEPTTIAPGGTMTSTLYSTAVQTISSCAPTVTDCPLRGAVGAAVVTEVIPVTSTDYICPTSTVIPAGPAACSCAWGASTATVYATSVVGGSTTVVPVSTKVVAVPSPSGTTYSTTVVQGHGPAVTTGPVTAGAYAPGASSTSTGAKPVYSGGASNVKAGMGLLAGVAGVAFML</sequence>
<feature type="compositionally biased region" description="Low complexity" evidence="1">
    <location>
        <begin position="41"/>
        <end position="57"/>
    </location>
</feature>
<evidence type="ECO:0000256" key="1">
    <source>
        <dbReference type="SAM" id="MobiDB-lite"/>
    </source>
</evidence>
<accession>A0ABR3PP27</accession>
<evidence type="ECO:0000313" key="4">
    <source>
        <dbReference type="EMBL" id="KAL1311292.1"/>
    </source>
</evidence>
<evidence type="ECO:0000313" key="5">
    <source>
        <dbReference type="Proteomes" id="UP001562354"/>
    </source>
</evidence>
<feature type="domain" description="Apple" evidence="3">
    <location>
        <begin position="87"/>
        <end position="164"/>
    </location>
</feature>
<dbReference type="Gene3D" id="3.50.4.10">
    <property type="entry name" value="Hepatocyte Growth Factor"/>
    <property type="match status" value="1"/>
</dbReference>
<keyword evidence="5" id="KW-1185">Reference proteome</keyword>
<dbReference type="EMBL" id="JBFMKM010000003">
    <property type="protein sequence ID" value="KAL1311292.1"/>
    <property type="molecule type" value="Genomic_DNA"/>
</dbReference>
<organism evidence="4 5">
    <name type="scientific">Neodothiora populina</name>
    <dbReference type="NCBI Taxonomy" id="2781224"/>
    <lineage>
        <taxon>Eukaryota</taxon>
        <taxon>Fungi</taxon>
        <taxon>Dikarya</taxon>
        <taxon>Ascomycota</taxon>
        <taxon>Pezizomycotina</taxon>
        <taxon>Dothideomycetes</taxon>
        <taxon>Dothideomycetidae</taxon>
        <taxon>Dothideales</taxon>
        <taxon>Dothioraceae</taxon>
        <taxon>Neodothiora</taxon>
    </lineage>
</organism>